<dbReference type="GO" id="GO:0005829">
    <property type="term" value="C:cytosol"/>
    <property type="evidence" value="ECO:0007669"/>
    <property type="project" value="TreeGrafter"/>
</dbReference>
<dbReference type="PRINTS" id="PR00032">
    <property type="entry name" value="HTHARAC"/>
</dbReference>
<dbReference type="InterPro" id="IPR032687">
    <property type="entry name" value="AraC-type_N"/>
</dbReference>
<accession>A0A560EUF6</accession>
<dbReference type="SUPFAM" id="SSF46689">
    <property type="entry name" value="Homeodomain-like"/>
    <property type="match status" value="1"/>
</dbReference>
<protein>
    <submittedName>
        <fullName evidence="5">AraC family transcriptional regulator</fullName>
    </submittedName>
</protein>
<gene>
    <name evidence="5" type="ORF">FBZ89_12287</name>
</gene>
<dbReference type="AlphaFoldDB" id="A0A560EUF6"/>
<dbReference type="Proteomes" id="UP000319859">
    <property type="component" value="Unassembled WGS sequence"/>
</dbReference>
<dbReference type="EMBL" id="VITN01000022">
    <property type="protein sequence ID" value="TWB12986.1"/>
    <property type="molecule type" value="Genomic_DNA"/>
</dbReference>
<dbReference type="GO" id="GO:0003700">
    <property type="term" value="F:DNA-binding transcription factor activity"/>
    <property type="evidence" value="ECO:0007669"/>
    <property type="project" value="InterPro"/>
</dbReference>
<organism evidence="5 6">
    <name type="scientific">Nitrospirillum amazonense</name>
    <dbReference type="NCBI Taxonomy" id="28077"/>
    <lineage>
        <taxon>Bacteria</taxon>
        <taxon>Pseudomonadati</taxon>
        <taxon>Pseudomonadota</taxon>
        <taxon>Alphaproteobacteria</taxon>
        <taxon>Rhodospirillales</taxon>
        <taxon>Azospirillaceae</taxon>
        <taxon>Nitrospirillum</taxon>
    </lineage>
</organism>
<feature type="domain" description="HTH araC/xylS-type" evidence="4">
    <location>
        <begin position="248"/>
        <end position="346"/>
    </location>
</feature>
<dbReference type="Pfam" id="PF12625">
    <property type="entry name" value="Arabinose_bd"/>
    <property type="match status" value="1"/>
</dbReference>
<dbReference type="InterPro" id="IPR020449">
    <property type="entry name" value="Tscrpt_reg_AraC-type_HTH"/>
</dbReference>
<dbReference type="InterPro" id="IPR018060">
    <property type="entry name" value="HTH_AraC"/>
</dbReference>
<reference evidence="5 6" key="1">
    <citation type="submission" date="2019-06" db="EMBL/GenBank/DDBJ databases">
        <title>Genomic Encyclopedia of Type Strains, Phase IV (KMG-V): Genome sequencing to study the core and pangenomes of soil and plant-associated prokaryotes.</title>
        <authorList>
            <person name="Whitman W."/>
        </authorList>
    </citation>
    <scope>NUCLEOTIDE SEQUENCE [LARGE SCALE GENOMIC DNA]</scope>
    <source>
        <strain evidence="5 6">BR 11880</strain>
    </source>
</reference>
<sequence length="354" mass="38538">MTSGTTPPAAGRGSVSAGFTDHLFRHAVAQGADPAILARRAGLRVEMLGNPDRRIPLAQYMALMRAAQDLCRSPSLALHVGAARDFREFSIAGLICYAAPTMGEALRQLNRYGRLAMDVQLPQVGPRFQLVPRADGLWLVDGRADPNAFPELTESTWSRFIAETARHFPHAAFAQEVHVTHARPAYGDLCAALWKVPVVFDAAWNAIRIDPSWLNIPLHNPSQYAFGILSAHADTLLAELESARTARGRVEAALLPILHTGDGGMDRVAAALGLSRQSLYRQLKAEGTRFDAVLDGLRFRLAVAYLMGRKASVNEVAYLVGFSEPSAFSRAFKRWTGVSPRHYQPHAGQAGPDA</sequence>
<evidence type="ECO:0000256" key="3">
    <source>
        <dbReference type="ARBA" id="ARBA00023163"/>
    </source>
</evidence>
<dbReference type="PANTHER" id="PTHR47894">
    <property type="entry name" value="HTH-TYPE TRANSCRIPTIONAL REGULATOR GADX"/>
    <property type="match status" value="1"/>
</dbReference>
<keyword evidence="2" id="KW-0238">DNA-binding</keyword>
<evidence type="ECO:0000256" key="2">
    <source>
        <dbReference type="ARBA" id="ARBA00023125"/>
    </source>
</evidence>
<evidence type="ECO:0000313" key="5">
    <source>
        <dbReference type="EMBL" id="TWB12986.1"/>
    </source>
</evidence>
<dbReference type="Pfam" id="PF12833">
    <property type="entry name" value="HTH_18"/>
    <property type="match status" value="1"/>
</dbReference>
<keyword evidence="3" id="KW-0804">Transcription</keyword>
<dbReference type="InterPro" id="IPR009057">
    <property type="entry name" value="Homeodomain-like_sf"/>
</dbReference>
<dbReference type="SMART" id="SM00342">
    <property type="entry name" value="HTH_ARAC"/>
    <property type="match status" value="1"/>
</dbReference>
<dbReference type="PANTHER" id="PTHR47894:SF1">
    <property type="entry name" value="HTH-TYPE TRANSCRIPTIONAL REGULATOR VQSM"/>
    <property type="match status" value="1"/>
</dbReference>
<evidence type="ECO:0000259" key="4">
    <source>
        <dbReference type="PROSITE" id="PS01124"/>
    </source>
</evidence>
<dbReference type="PROSITE" id="PS01124">
    <property type="entry name" value="HTH_ARAC_FAMILY_2"/>
    <property type="match status" value="1"/>
</dbReference>
<evidence type="ECO:0000313" key="6">
    <source>
        <dbReference type="Proteomes" id="UP000319859"/>
    </source>
</evidence>
<comment type="caution">
    <text evidence="5">The sequence shown here is derived from an EMBL/GenBank/DDBJ whole genome shotgun (WGS) entry which is preliminary data.</text>
</comment>
<dbReference type="RefSeq" id="WP_145753177.1">
    <property type="nucleotide sequence ID" value="NZ_VITN01000022.1"/>
</dbReference>
<dbReference type="OrthoDB" id="9805730at2"/>
<dbReference type="Gene3D" id="1.10.10.60">
    <property type="entry name" value="Homeodomain-like"/>
    <property type="match status" value="1"/>
</dbReference>
<name>A0A560EUF6_9PROT</name>
<dbReference type="GO" id="GO:0000976">
    <property type="term" value="F:transcription cis-regulatory region binding"/>
    <property type="evidence" value="ECO:0007669"/>
    <property type="project" value="TreeGrafter"/>
</dbReference>
<proteinExistence type="predicted"/>
<evidence type="ECO:0000256" key="1">
    <source>
        <dbReference type="ARBA" id="ARBA00023015"/>
    </source>
</evidence>
<keyword evidence="1" id="KW-0805">Transcription regulation</keyword>